<keyword evidence="3 6" id="KW-0687">Ribonucleoprotein</keyword>
<dbReference type="InterPro" id="IPR023591">
    <property type="entry name" value="Ribosomal_uS2_flav_dom_sf"/>
</dbReference>
<comment type="similarity">
    <text evidence="1 6">Belongs to the universal ribosomal protein uS2 family.</text>
</comment>
<dbReference type="GO" id="GO:0015935">
    <property type="term" value="C:small ribosomal subunit"/>
    <property type="evidence" value="ECO:0007669"/>
    <property type="project" value="InterPro"/>
</dbReference>
<name>A0A938BMX8_UNCEI</name>
<dbReference type="Gene3D" id="3.40.50.10490">
    <property type="entry name" value="Glucose-6-phosphate isomerase like protein, domain 1"/>
    <property type="match status" value="1"/>
</dbReference>
<evidence type="ECO:0000256" key="3">
    <source>
        <dbReference type="ARBA" id="ARBA00023274"/>
    </source>
</evidence>
<organism evidence="8 9">
    <name type="scientific">Eiseniibacteriota bacterium</name>
    <dbReference type="NCBI Taxonomy" id="2212470"/>
    <lineage>
        <taxon>Bacteria</taxon>
        <taxon>Candidatus Eiseniibacteriota</taxon>
    </lineage>
</organism>
<evidence type="ECO:0000256" key="4">
    <source>
        <dbReference type="ARBA" id="ARBA00035256"/>
    </source>
</evidence>
<dbReference type="InterPro" id="IPR018130">
    <property type="entry name" value="Ribosomal_uS2_CS"/>
</dbReference>
<dbReference type="InterPro" id="IPR001865">
    <property type="entry name" value="Ribosomal_uS2"/>
</dbReference>
<proteinExistence type="inferred from homology"/>
<dbReference type="InterPro" id="IPR005706">
    <property type="entry name" value="Ribosomal_uS2_bac/mit/plastid"/>
</dbReference>
<protein>
    <recommendedName>
        <fullName evidence="4">Small ribosomal subunit protein uS2</fullName>
    </recommendedName>
    <alternativeName>
        <fullName evidence="5">30S ribosomal protein S2</fullName>
    </alternativeName>
</protein>
<dbReference type="PANTHER" id="PTHR12534">
    <property type="entry name" value="30S RIBOSOMAL PROTEIN S2 PROKARYOTIC AND ORGANELLAR"/>
    <property type="match status" value="1"/>
</dbReference>
<gene>
    <name evidence="8" type="primary">rpsB</name>
    <name evidence="8" type="ORF">FJY75_11495</name>
</gene>
<accession>A0A938BMX8</accession>
<sequence>KLEKTFSGIKDMGRLPGLVFILDTKREHIAVRECQRLGIPSIGVVDTNADPEEVTYPIPGNDDAVRAIKLYTRFLSDAILEARASAPPPEARPAAATAETAARGAWSSDYPPAGRR</sequence>
<evidence type="ECO:0000256" key="1">
    <source>
        <dbReference type="ARBA" id="ARBA00006242"/>
    </source>
</evidence>
<comment type="caution">
    <text evidence="8">The sequence shown here is derived from an EMBL/GenBank/DDBJ whole genome shotgun (WGS) entry which is preliminary data.</text>
</comment>
<evidence type="ECO:0000256" key="2">
    <source>
        <dbReference type="ARBA" id="ARBA00022980"/>
    </source>
</evidence>
<dbReference type="AlphaFoldDB" id="A0A938BMX8"/>
<evidence type="ECO:0000256" key="6">
    <source>
        <dbReference type="RuleBase" id="RU003631"/>
    </source>
</evidence>
<feature type="region of interest" description="Disordered" evidence="7">
    <location>
        <begin position="84"/>
        <end position="116"/>
    </location>
</feature>
<dbReference type="SUPFAM" id="SSF52313">
    <property type="entry name" value="Ribosomal protein S2"/>
    <property type="match status" value="1"/>
</dbReference>
<dbReference type="Proteomes" id="UP000748308">
    <property type="component" value="Unassembled WGS sequence"/>
</dbReference>
<dbReference type="PRINTS" id="PR00395">
    <property type="entry name" value="RIBOSOMALS2"/>
</dbReference>
<dbReference type="EMBL" id="VGIY01000367">
    <property type="protein sequence ID" value="MBM3318464.1"/>
    <property type="molecule type" value="Genomic_DNA"/>
</dbReference>
<evidence type="ECO:0000256" key="5">
    <source>
        <dbReference type="ARBA" id="ARBA00035518"/>
    </source>
</evidence>
<dbReference type="GO" id="GO:0003735">
    <property type="term" value="F:structural constituent of ribosome"/>
    <property type="evidence" value="ECO:0007669"/>
    <property type="project" value="InterPro"/>
</dbReference>
<dbReference type="PROSITE" id="PS00963">
    <property type="entry name" value="RIBOSOMAL_S2_2"/>
    <property type="match status" value="1"/>
</dbReference>
<evidence type="ECO:0000313" key="9">
    <source>
        <dbReference type="Proteomes" id="UP000748308"/>
    </source>
</evidence>
<dbReference type="GO" id="GO:0006412">
    <property type="term" value="P:translation"/>
    <property type="evidence" value="ECO:0007669"/>
    <property type="project" value="InterPro"/>
</dbReference>
<dbReference type="CDD" id="cd01425">
    <property type="entry name" value="RPS2"/>
    <property type="match status" value="1"/>
</dbReference>
<evidence type="ECO:0000313" key="8">
    <source>
        <dbReference type="EMBL" id="MBM3318464.1"/>
    </source>
</evidence>
<feature type="compositionally biased region" description="Low complexity" evidence="7">
    <location>
        <begin position="92"/>
        <end position="105"/>
    </location>
</feature>
<keyword evidence="2 6" id="KW-0689">Ribosomal protein</keyword>
<dbReference type="NCBIfam" id="TIGR01011">
    <property type="entry name" value="rpsB_bact"/>
    <property type="match status" value="1"/>
</dbReference>
<dbReference type="PANTHER" id="PTHR12534:SF0">
    <property type="entry name" value="SMALL RIBOSOMAL SUBUNIT PROTEIN US2M"/>
    <property type="match status" value="1"/>
</dbReference>
<reference evidence="8" key="1">
    <citation type="submission" date="2019-03" db="EMBL/GenBank/DDBJ databases">
        <title>Lake Tanganyika Metagenome-Assembled Genomes (MAGs).</title>
        <authorList>
            <person name="Tran P."/>
        </authorList>
    </citation>
    <scope>NUCLEOTIDE SEQUENCE</scope>
    <source>
        <strain evidence="8">M_DeepCast_400m_m2_100</strain>
    </source>
</reference>
<evidence type="ECO:0000256" key="7">
    <source>
        <dbReference type="SAM" id="MobiDB-lite"/>
    </source>
</evidence>
<dbReference type="Pfam" id="PF00318">
    <property type="entry name" value="Ribosomal_S2"/>
    <property type="match status" value="1"/>
</dbReference>
<feature type="non-terminal residue" evidence="8">
    <location>
        <position position="1"/>
    </location>
</feature>